<keyword evidence="8" id="KW-0496">Mitochondrion</keyword>
<keyword evidence="6 10" id="KW-1133">Transmembrane helix</keyword>
<evidence type="ECO:0000313" key="11">
    <source>
        <dbReference type="Proteomes" id="UP000046395"/>
    </source>
</evidence>
<evidence type="ECO:0000256" key="10">
    <source>
        <dbReference type="SAM" id="Phobius"/>
    </source>
</evidence>
<dbReference type="GO" id="GO:0016020">
    <property type="term" value="C:membrane"/>
    <property type="evidence" value="ECO:0007669"/>
    <property type="project" value="UniProtKB-SubCell"/>
</dbReference>
<dbReference type="Pfam" id="PF07406">
    <property type="entry name" value="NICE-3"/>
    <property type="match status" value="1"/>
</dbReference>
<dbReference type="WBParaSite" id="TMUE_1000002954.1">
    <property type="protein sequence ID" value="TMUE_1000002954.1"/>
    <property type="gene ID" value="WBGene00294858"/>
</dbReference>
<dbReference type="GO" id="GO:0005794">
    <property type="term" value="C:Golgi apparatus"/>
    <property type="evidence" value="ECO:0007669"/>
    <property type="project" value="UniProtKB-SubCell"/>
</dbReference>
<evidence type="ECO:0000256" key="1">
    <source>
        <dbReference type="ARBA" id="ARBA00002620"/>
    </source>
</evidence>
<keyword evidence="7" id="KW-0333">Golgi apparatus</keyword>
<proteinExistence type="predicted"/>
<dbReference type="Proteomes" id="UP000046395">
    <property type="component" value="Unassembled WGS sequence"/>
</dbReference>
<comment type="subcellular location">
    <subcellularLocation>
        <location evidence="4">Golgi apparatus</location>
    </subcellularLocation>
    <subcellularLocation>
        <location evidence="2">Membrane</location>
        <topology evidence="2">Single-pass membrane protein</topology>
    </subcellularLocation>
    <subcellularLocation>
        <location evidence="3">Mitochondrion</location>
    </subcellularLocation>
</comment>
<dbReference type="PANTHER" id="PTHR21425">
    <property type="entry name" value="NICE-3"/>
    <property type="match status" value="1"/>
</dbReference>
<organism evidence="11 12">
    <name type="scientific">Trichuris muris</name>
    <name type="common">Mouse whipworm</name>
    <dbReference type="NCBI Taxonomy" id="70415"/>
    <lineage>
        <taxon>Eukaryota</taxon>
        <taxon>Metazoa</taxon>
        <taxon>Ecdysozoa</taxon>
        <taxon>Nematoda</taxon>
        <taxon>Enoplea</taxon>
        <taxon>Dorylaimia</taxon>
        <taxon>Trichinellida</taxon>
        <taxon>Trichuridae</taxon>
        <taxon>Trichuris</taxon>
    </lineage>
</organism>
<evidence type="ECO:0000256" key="9">
    <source>
        <dbReference type="ARBA" id="ARBA00023136"/>
    </source>
</evidence>
<evidence type="ECO:0000256" key="3">
    <source>
        <dbReference type="ARBA" id="ARBA00004173"/>
    </source>
</evidence>
<reference evidence="12" key="1">
    <citation type="submission" date="2019-12" db="UniProtKB">
        <authorList>
            <consortium name="WormBaseParasite"/>
        </authorList>
    </citation>
    <scope>IDENTIFICATION</scope>
</reference>
<dbReference type="AlphaFoldDB" id="A0A5S6Q6Y2"/>
<dbReference type="GO" id="GO:0005739">
    <property type="term" value="C:mitochondrion"/>
    <property type="evidence" value="ECO:0007669"/>
    <property type="project" value="UniProtKB-SubCell"/>
</dbReference>
<feature type="transmembrane region" description="Helical" evidence="10">
    <location>
        <begin position="31"/>
        <end position="54"/>
    </location>
</feature>
<evidence type="ECO:0000256" key="2">
    <source>
        <dbReference type="ARBA" id="ARBA00004167"/>
    </source>
</evidence>
<keyword evidence="11" id="KW-1185">Reference proteome</keyword>
<comment type="function">
    <text evidence="1">General regulator of phagocytosis. Required to uptake Gram negative bacterium by macrophages.</text>
</comment>
<keyword evidence="9 10" id="KW-0472">Membrane</keyword>
<sequence>MDSIEAQCQSSNFTMCNGSTIHRPTGSSANVISGITAIYLICVGVQFFILAFVLGKRQVLRLGWASRKAPHTNFAQGAPAEFRAKIHAGLRFTCLYKELPMFTPHFNEAHSQWYRYRMLDDVNVVLRKLQQMPSFYKDCYSAPLAILLHRLMDQDLCPRKCTVDELNEFVELYERARYRRATVDKDDYSRFRCIYNKLFIKMKNWQCVGHQRLLATQKTSKLDSSEIGAINESRPARLRLFRRRSLPINV</sequence>
<evidence type="ECO:0000256" key="8">
    <source>
        <dbReference type="ARBA" id="ARBA00023128"/>
    </source>
</evidence>
<name>A0A5S6Q6Y2_TRIMR</name>
<keyword evidence="5 10" id="KW-0812">Transmembrane</keyword>
<evidence type="ECO:0000313" key="12">
    <source>
        <dbReference type="WBParaSite" id="TMUE_1000002954.1"/>
    </source>
</evidence>
<evidence type="ECO:0000256" key="7">
    <source>
        <dbReference type="ARBA" id="ARBA00023034"/>
    </source>
</evidence>
<evidence type="ECO:0000256" key="5">
    <source>
        <dbReference type="ARBA" id="ARBA00022692"/>
    </source>
</evidence>
<evidence type="ECO:0000256" key="4">
    <source>
        <dbReference type="ARBA" id="ARBA00004555"/>
    </source>
</evidence>
<protein>
    <submittedName>
        <fullName evidence="12">Uncharacterized protein</fullName>
    </submittedName>
</protein>
<accession>A0A5S6Q6Y2</accession>
<dbReference type="PANTHER" id="PTHR21425:SF2">
    <property type="entry name" value="PROTEIN C1ORF43"/>
    <property type="match status" value="1"/>
</dbReference>
<evidence type="ECO:0000256" key="6">
    <source>
        <dbReference type="ARBA" id="ARBA00022989"/>
    </source>
</evidence>
<dbReference type="InterPro" id="IPR010876">
    <property type="entry name" value="C1orf43"/>
</dbReference>